<dbReference type="InterPro" id="IPR013563">
    <property type="entry name" value="Oligopep_ABC_C"/>
</dbReference>
<evidence type="ECO:0000256" key="4">
    <source>
        <dbReference type="ARBA" id="ARBA00022840"/>
    </source>
</evidence>
<dbReference type="RefSeq" id="WP_109679940.1">
    <property type="nucleotide sequence ID" value="NZ_CP086615.1"/>
</dbReference>
<feature type="domain" description="ABC transporter" evidence="5">
    <location>
        <begin position="287"/>
        <end position="526"/>
    </location>
</feature>
<dbReference type="Pfam" id="PF08352">
    <property type="entry name" value="oligo_HPY"/>
    <property type="match status" value="2"/>
</dbReference>
<name>A0A2U2MX46_9GAMM</name>
<dbReference type="NCBIfam" id="NF008453">
    <property type="entry name" value="PRK11308.1"/>
    <property type="match status" value="2"/>
</dbReference>
<dbReference type="InterPro" id="IPR050319">
    <property type="entry name" value="ABC_transp_ATP-bind"/>
</dbReference>
<dbReference type="Gene3D" id="3.40.50.300">
    <property type="entry name" value="P-loop containing nucleotide triphosphate hydrolases"/>
    <property type="match status" value="2"/>
</dbReference>
<dbReference type="Pfam" id="PF00005">
    <property type="entry name" value="ABC_tran"/>
    <property type="match status" value="2"/>
</dbReference>
<dbReference type="InterPro" id="IPR003593">
    <property type="entry name" value="AAA+_ATPase"/>
</dbReference>
<dbReference type="InterPro" id="IPR017871">
    <property type="entry name" value="ABC_transporter-like_CS"/>
</dbReference>
<gene>
    <name evidence="6" type="ORF">DEM34_16545</name>
</gene>
<keyword evidence="4 6" id="KW-0067">ATP-binding</keyword>
<accession>A0A2U2MX46</accession>
<dbReference type="PANTHER" id="PTHR43776:SF7">
    <property type="entry name" value="D,D-DIPEPTIDE TRANSPORT ATP-BINDING PROTEIN DDPF-RELATED"/>
    <property type="match status" value="1"/>
</dbReference>
<dbReference type="FunFam" id="3.40.50.300:FF:000016">
    <property type="entry name" value="Oligopeptide ABC transporter ATP-binding component"/>
    <property type="match status" value="1"/>
</dbReference>
<evidence type="ECO:0000313" key="7">
    <source>
        <dbReference type="Proteomes" id="UP000245474"/>
    </source>
</evidence>
<dbReference type="Proteomes" id="UP000245474">
    <property type="component" value="Unassembled WGS sequence"/>
</dbReference>
<proteinExistence type="inferred from homology"/>
<dbReference type="GO" id="GO:0005524">
    <property type="term" value="F:ATP binding"/>
    <property type="evidence" value="ECO:0007669"/>
    <property type="project" value="UniProtKB-KW"/>
</dbReference>
<dbReference type="GO" id="GO:0016887">
    <property type="term" value="F:ATP hydrolysis activity"/>
    <property type="evidence" value="ECO:0007669"/>
    <property type="project" value="InterPro"/>
</dbReference>
<dbReference type="PROSITE" id="PS50893">
    <property type="entry name" value="ABC_TRANSPORTER_2"/>
    <property type="match status" value="2"/>
</dbReference>
<dbReference type="GO" id="GO:0015833">
    <property type="term" value="P:peptide transport"/>
    <property type="evidence" value="ECO:0007669"/>
    <property type="project" value="InterPro"/>
</dbReference>
<keyword evidence="3" id="KW-0547">Nucleotide-binding</keyword>
<comment type="caution">
    <text evidence="6">The sequence shown here is derived from an EMBL/GenBank/DDBJ whole genome shotgun (WGS) entry which is preliminary data.</text>
</comment>
<keyword evidence="7" id="KW-1185">Reference proteome</keyword>
<evidence type="ECO:0000256" key="2">
    <source>
        <dbReference type="ARBA" id="ARBA00022448"/>
    </source>
</evidence>
<dbReference type="NCBIfam" id="NF007739">
    <property type="entry name" value="PRK10419.1"/>
    <property type="match status" value="2"/>
</dbReference>
<dbReference type="EMBL" id="QFFI01000035">
    <property type="protein sequence ID" value="PWG61438.1"/>
    <property type="molecule type" value="Genomic_DNA"/>
</dbReference>
<reference evidence="6 7" key="1">
    <citation type="submission" date="2018-05" db="EMBL/GenBank/DDBJ databases">
        <title>Spiribacter halobius sp. nov., a moderately halophilic bacterium isolated from marine solar saltern.</title>
        <authorList>
            <person name="Zheng W.-S."/>
            <person name="Lu D.-C."/>
            <person name="Du Z.-J."/>
        </authorList>
    </citation>
    <scope>NUCLEOTIDE SEQUENCE [LARGE SCALE GENOMIC DNA]</scope>
    <source>
        <strain evidence="6 7">E85</strain>
    </source>
</reference>
<evidence type="ECO:0000256" key="1">
    <source>
        <dbReference type="ARBA" id="ARBA00005417"/>
    </source>
</evidence>
<dbReference type="PANTHER" id="PTHR43776">
    <property type="entry name" value="TRANSPORT ATP-BINDING PROTEIN"/>
    <property type="match status" value="1"/>
</dbReference>
<feature type="domain" description="ABC transporter" evidence="5">
    <location>
        <begin position="9"/>
        <end position="258"/>
    </location>
</feature>
<dbReference type="InterPro" id="IPR003439">
    <property type="entry name" value="ABC_transporter-like_ATP-bd"/>
</dbReference>
<dbReference type="PROSITE" id="PS00211">
    <property type="entry name" value="ABC_TRANSPORTER_1"/>
    <property type="match status" value="2"/>
</dbReference>
<dbReference type="SUPFAM" id="SSF52540">
    <property type="entry name" value="P-loop containing nucleoside triphosphate hydrolases"/>
    <property type="match status" value="2"/>
</dbReference>
<sequence length="541" mass="58431">MSEAPLLAIRGLDVTFGHGPGRVVAAEGVDLTLAAGETLALVGESGSGKSVTALSVPRLLPYPYAAHPRGSIRLRGEELLTAPAERLRQLRGGAMGMVFQEPMTSLNPLHTVEKQIGESLRIHQGMTRQQARERIVALLELVRLPEAANRLNAFPHQLSGGQRQRVMIAMALANDPALLIADEPTTALDVTIQAEILELLADLKRRLGMALLFISHDLNIVRRIADRVAVMQRGRVVEQGSLAEVFDQPRHEYTRSLLAAEPSGRPAPSGGGAPVMAAEDLRVWFPRRGGVLHRVVDHLRAVDGVSLNVGPGETLGVVGESGSGKTTLGMALLRLQSATGAIRFDGRDISGLGKRALRPLRRGMQVVFQDPYGSLSPRMSVEQIVGEGLGVHRIGADAAERGRLAREALAEVGLDPAIAERFPHELSGGQRQRVAVARAVVLKPRLIVLDEPTSALDRSVQSQLIDLLRDLQARHGLAYLFISHDLKVVRAMSHRIMVMQAGKVVEAGEAERVFDRPEHPYTQRLMAAALGAPQWQAASGK</sequence>
<dbReference type="OrthoDB" id="9784450at2"/>
<dbReference type="InterPro" id="IPR027417">
    <property type="entry name" value="P-loop_NTPase"/>
</dbReference>
<evidence type="ECO:0000313" key="6">
    <source>
        <dbReference type="EMBL" id="PWG61438.1"/>
    </source>
</evidence>
<evidence type="ECO:0000256" key="3">
    <source>
        <dbReference type="ARBA" id="ARBA00022741"/>
    </source>
</evidence>
<keyword evidence="2" id="KW-0813">Transport</keyword>
<dbReference type="AlphaFoldDB" id="A0A2U2MX46"/>
<evidence type="ECO:0000259" key="5">
    <source>
        <dbReference type="PROSITE" id="PS50893"/>
    </source>
</evidence>
<organism evidence="6 7">
    <name type="scientific">Sediminicurvatus halobius</name>
    <dbReference type="NCBI Taxonomy" id="2182432"/>
    <lineage>
        <taxon>Bacteria</taxon>
        <taxon>Pseudomonadati</taxon>
        <taxon>Pseudomonadota</taxon>
        <taxon>Gammaproteobacteria</taxon>
        <taxon>Chromatiales</taxon>
        <taxon>Ectothiorhodospiraceae</taxon>
        <taxon>Sediminicurvatus</taxon>
    </lineage>
</organism>
<comment type="similarity">
    <text evidence="1">Belongs to the ABC transporter superfamily.</text>
</comment>
<protein>
    <submittedName>
        <fullName evidence="6">Microcin ABC transporter ATP-binding protein</fullName>
    </submittedName>
</protein>
<dbReference type="SMART" id="SM00382">
    <property type="entry name" value="AAA"/>
    <property type="match status" value="2"/>
</dbReference>
<dbReference type="GO" id="GO:0055085">
    <property type="term" value="P:transmembrane transport"/>
    <property type="evidence" value="ECO:0007669"/>
    <property type="project" value="UniProtKB-ARBA"/>
</dbReference>
<dbReference type="CDD" id="cd03257">
    <property type="entry name" value="ABC_NikE_OppD_transporters"/>
    <property type="match status" value="2"/>
</dbReference>